<evidence type="ECO:0000313" key="2">
    <source>
        <dbReference type="EMBL" id="KAL2624512.1"/>
    </source>
</evidence>
<dbReference type="EMBL" id="JBHFFA010000005">
    <property type="protein sequence ID" value="KAL2624512.1"/>
    <property type="molecule type" value="Genomic_DNA"/>
</dbReference>
<sequence>MSDVLKSGTTKVARTSIDSSAKPQREKGVVEPSERGAALKEKRKKITKGSSPEPAPKLGRKMEVTAEYTKPTGFFSCLVGISVAMKASVAAVIHFVFIRIGEEFEPLVHRSSSRFAVDQTIFNEQAMKKVTLTHEYPRIQEKYRLESAELLMNPMDNNTLSSLLYQARGACLRPYKALCSLQTLHFLFHGRNPFWSIDNIKEGVGFCIYGLWHRNDRVTDSSL</sequence>
<proteinExistence type="predicted"/>
<organism evidence="2 3">
    <name type="scientific">Riccia fluitans</name>
    <dbReference type="NCBI Taxonomy" id="41844"/>
    <lineage>
        <taxon>Eukaryota</taxon>
        <taxon>Viridiplantae</taxon>
        <taxon>Streptophyta</taxon>
        <taxon>Embryophyta</taxon>
        <taxon>Marchantiophyta</taxon>
        <taxon>Marchantiopsida</taxon>
        <taxon>Marchantiidae</taxon>
        <taxon>Marchantiales</taxon>
        <taxon>Ricciaceae</taxon>
        <taxon>Riccia</taxon>
    </lineage>
</organism>
<feature type="compositionally biased region" description="Basic and acidic residues" evidence="1">
    <location>
        <begin position="23"/>
        <end position="40"/>
    </location>
</feature>
<feature type="region of interest" description="Disordered" evidence="1">
    <location>
        <begin position="1"/>
        <end position="59"/>
    </location>
</feature>
<keyword evidence="3" id="KW-1185">Reference proteome</keyword>
<evidence type="ECO:0000313" key="3">
    <source>
        <dbReference type="Proteomes" id="UP001605036"/>
    </source>
</evidence>
<dbReference type="AlphaFoldDB" id="A0ABD1YG71"/>
<comment type="caution">
    <text evidence="2">The sequence shown here is derived from an EMBL/GenBank/DDBJ whole genome shotgun (WGS) entry which is preliminary data.</text>
</comment>
<dbReference type="Proteomes" id="UP001605036">
    <property type="component" value="Unassembled WGS sequence"/>
</dbReference>
<accession>A0ABD1YG71</accession>
<name>A0ABD1YG71_9MARC</name>
<reference evidence="2 3" key="1">
    <citation type="submission" date="2024-09" db="EMBL/GenBank/DDBJ databases">
        <title>Chromosome-scale assembly of Riccia fluitans.</title>
        <authorList>
            <person name="Paukszto L."/>
            <person name="Sawicki J."/>
            <person name="Karawczyk K."/>
            <person name="Piernik-Szablinska J."/>
            <person name="Szczecinska M."/>
            <person name="Mazdziarz M."/>
        </authorList>
    </citation>
    <scope>NUCLEOTIDE SEQUENCE [LARGE SCALE GENOMIC DNA]</scope>
    <source>
        <strain evidence="2">Rf_01</strain>
        <tissue evidence="2">Aerial parts of the thallus</tissue>
    </source>
</reference>
<gene>
    <name evidence="2" type="ORF">R1flu_008757</name>
</gene>
<protein>
    <submittedName>
        <fullName evidence="2">Uncharacterized protein</fullName>
    </submittedName>
</protein>
<feature type="compositionally biased region" description="Polar residues" evidence="1">
    <location>
        <begin position="7"/>
        <end position="22"/>
    </location>
</feature>
<evidence type="ECO:0000256" key="1">
    <source>
        <dbReference type="SAM" id="MobiDB-lite"/>
    </source>
</evidence>